<feature type="region of interest" description="Disordered" evidence="1">
    <location>
        <begin position="357"/>
        <end position="395"/>
    </location>
</feature>
<organism evidence="2 3">
    <name type="scientific">Silurus asotus</name>
    <name type="common">Amur catfish</name>
    <name type="synonym">Parasilurus asotus</name>
    <dbReference type="NCBI Taxonomy" id="30991"/>
    <lineage>
        <taxon>Eukaryota</taxon>
        <taxon>Metazoa</taxon>
        <taxon>Chordata</taxon>
        <taxon>Craniata</taxon>
        <taxon>Vertebrata</taxon>
        <taxon>Euteleostomi</taxon>
        <taxon>Actinopterygii</taxon>
        <taxon>Neopterygii</taxon>
        <taxon>Teleostei</taxon>
        <taxon>Ostariophysi</taxon>
        <taxon>Siluriformes</taxon>
        <taxon>Siluridae</taxon>
        <taxon>Silurus</taxon>
    </lineage>
</organism>
<feature type="compositionally biased region" description="Polar residues" evidence="1">
    <location>
        <begin position="928"/>
        <end position="939"/>
    </location>
</feature>
<comment type="caution">
    <text evidence="2">The sequence shown here is derived from an EMBL/GenBank/DDBJ whole genome shotgun (WGS) entry which is preliminary data.</text>
</comment>
<dbReference type="PANTHER" id="PTHR15545:SF4">
    <property type="entry name" value="PDZ DOMAIN-CONTAINING PROTEIN 4"/>
    <property type="match status" value="1"/>
</dbReference>
<feature type="compositionally biased region" description="Low complexity" evidence="1">
    <location>
        <begin position="191"/>
        <end position="205"/>
    </location>
</feature>
<feature type="compositionally biased region" description="Polar residues" evidence="1">
    <location>
        <begin position="624"/>
        <end position="636"/>
    </location>
</feature>
<feature type="region of interest" description="Disordered" evidence="1">
    <location>
        <begin position="490"/>
        <end position="567"/>
    </location>
</feature>
<evidence type="ECO:0000313" key="3">
    <source>
        <dbReference type="Proteomes" id="UP001205998"/>
    </source>
</evidence>
<dbReference type="AlphaFoldDB" id="A0AAD5A0D9"/>
<feature type="compositionally biased region" description="Polar residues" evidence="1">
    <location>
        <begin position="816"/>
        <end position="831"/>
    </location>
</feature>
<feature type="region of interest" description="Disordered" evidence="1">
    <location>
        <begin position="660"/>
        <end position="838"/>
    </location>
</feature>
<feature type="compositionally biased region" description="Polar residues" evidence="1">
    <location>
        <begin position="738"/>
        <end position="747"/>
    </location>
</feature>
<feature type="region of interest" description="Disordered" evidence="1">
    <location>
        <begin position="905"/>
        <end position="939"/>
    </location>
</feature>
<gene>
    <name evidence="2" type="ORF">C0J50_7306</name>
</gene>
<keyword evidence="3" id="KW-1185">Reference proteome</keyword>
<dbReference type="InterPro" id="IPR051971">
    <property type="entry name" value="E3_ubiquitin-PDZ_ligase"/>
</dbReference>
<feature type="region of interest" description="Disordered" evidence="1">
    <location>
        <begin position="308"/>
        <end position="334"/>
    </location>
</feature>
<feature type="compositionally biased region" description="Basic and acidic residues" evidence="1">
    <location>
        <begin position="768"/>
        <end position="788"/>
    </location>
</feature>
<feature type="non-terminal residue" evidence="2">
    <location>
        <position position="1"/>
    </location>
</feature>
<evidence type="ECO:0000256" key="1">
    <source>
        <dbReference type="SAM" id="MobiDB-lite"/>
    </source>
</evidence>
<feature type="region of interest" description="Disordered" evidence="1">
    <location>
        <begin position="614"/>
        <end position="647"/>
    </location>
</feature>
<sequence length="995" mass="112084">NCLLSCCSSNMDEPSSFQSQTEDEDYMMEKTVGYLPLHHELDSGLGWTDGSFHQGELSGLETEEGLDECHTHQGGRAARVRGGSPSSESFISSELSDSGFYSVSTAEFLHFQRLLEKRMRMYNSRLHHQGELQNLCMDTQKAHRELEAIPEALTMQPDSECVETEGHPHQMVRVTSMQLRKNERPNLNRHSSSSAAIFSTCSSPSGQQRVLTPCATTAAGMLRRSRTLHHRPVPVEQRRRASHPTSPNYCSMTLNRYRHALQQQIPEETKTDAKYYTRHANQPVHHADHLPHHVSHAINHANHITHHVNHPTHHASHSSHQANHPTNNRPLANYTTLHANHPTHMANQAAHHANDFTHPTRHANLSPHPYHATLPAQHTHHTHSAFSSHSPHHDHAHTTLLTQHTHHDHLTLPAQHAHHNHPTLPAQHTNHDHTALLAQHTHHDHTHTTLLAQHTHHDHTHTILPAQHTHHDHAPPTLPAQHTHNDHAHTTLPAQHTNNDHAHPTLPAQHTHHDHTTLPAQHTHHDHAHTTLPAQHTPHDHPPLPAQHTHHDHTHTTLQAQHTHHNHTTLPAQHTLNDHAHLTLPAQHTLNDHAHLTLPAQHMHNDHAHMTLPAQHTHHDHSHNSLPVQHTLQANNPPAPHFTNHTHINLPTQHIHNANDALTTHSPHHGHTHTMLPHQNTHHANDTPASHSTNQDHAHTTLSARDTHQGHTHTMLPSHGTHRGDAYTMLPPHAPRQTHATLPTQQAHHILRTRPKHAISQPSLSSSTDDHHFAPPQEPCHHDNRGRSFTEPPTVVKVECEKETSGERERGRYHTLSHTPSQEGNDTWPKTTSRHGPYSTLEGHMTTTTLSASKPPVGPSNPRAMRNQLLRERALRVADERSGGISTDDETNVEIRRVGRYWSRSERREQVLQKQRQKREALRGGGANSNTSVGGDSSGYSALMELSQRKLSRLRNRKLLDDWTTVEELLTHGTRLGTHDENIQIPNSLLTVTTV</sequence>
<dbReference type="PANTHER" id="PTHR15545">
    <property type="entry name" value="PDZ DOMAIN CONTAINING RING FINGER PROTEIN 3, 4"/>
    <property type="match status" value="1"/>
</dbReference>
<protein>
    <submittedName>
        <fullName evidence="2">PDZ domain-containing protein 4 isoform X2</fullName>
    </submittedName>
</protein>
<name>A0AAD5A0D9_SILAS</name>
<accession>A0AAD5A0D9</accession>
<evidence type="ECO:0000313" key="2">
    <source>
        <dbReference type="EMBL" id="KAI5607190.1"/>
    </source>
</evidence>
<dbReference type="Proteomes" id="UP001205998">
    <property type="component" value="Unassembled WGS sequence"/>
</dbReference>
<feature type="compositionally biased region" description="Basic and acidic residues" evidence="1">
    <location>
        <begin position="798"/>
        <end position="812"/>
    </location>
</feature>
<feature type="compositionally biased region" description="Basic and acidic residues" evidence="1">
    <location>
        <begin position="694"/>
        <end position="709"/>
    </location>
</feature>
<feature type="region of interest" description="Disordered" evidence="1">
    <location>
        <begin position="185"/>
        <end position="208"/>
    </location>
</feature>
<feature type="compositionally biased region" description="Basic residues" evidence="1">
    <location>
        <begin position="308"/>
        <end position="317"/>
    </location>
</feature>
<reference evidence="2" key="1">
    <citation type="submission" date="2018-07" db="EMBL/GenBank/DDBJ databases">
        <title>Comparative genomics of catfishes provides insights into carnivory and benthic adaptation.</title>
        <authorList>
            <person name="Zhang Y."/>
            <person name="Wang D."/>
            <person name="Peng Z."/>
            <person name="Zheng S."/>
            <person name="Shao F."/>
            <person name="Tao W."/>
        </authorList>
    </citation>
    <scope>NUCLEOTIDE SEQUENCE</scope>
    <source>
        <strain evidence="2">Chongqing</strain>
    </source>
</reference>
<proteinExistence type="predicted"/>
<dbReference type="EMBL" id="MU593954">
    <property type="protein sequence ID" value="KAI5607190.1"/>
    <property type="molecule type" value="Genomic_DNA"/>
</dbReference>